<organism evidence="1 2">
    <name type="scientific">Siccirubricoccus deserti</name>
    <dbReference type="NCBI Taxonomy" id="2013562"/>
    <lineage>
        <taxon>Bacteria</taxon>
        <taxon>Pseudomonadati</taxon>
        <taxon>Pseudomonadota</taxon>
        <taxon>Alphaproteobacteria</taxon>
        <taxon>Acetobacterales</taxon>
        <taxon>Roseomonadaceae</taxon>
        <taxon>Siccirubricoccus</taxon>
    </lineage>
</organism>
<sequence length="89" mass="9570">MLILESGAGGYVAEARREQACQRVMTMGSSGWLFRSRFGGYAKGRRRRRNGQIIELVVVRTVGTPDADAMAGALLAAGKRHGVTYQVAG</sequence>
<gene>
    <name evidence="1" type="ORF">H7965_28470</name>
</gene>
<proteinExistence type="predicted"/>
<evidence type="ECO:0000313" key="1">
    <source>
        <dbReference type="EMBL" id="MBC4019164.1"/>
    </source>
</evidence>
<protein>
    <submittedName>
        <fullName evidence="1">Uncharacterized protein</fullName>
    </submittedName>
</protein>
<name>A0A9X0UFR9_9PROT</name>
<dbReference type="Proteomes" id="UP000600101">
    <property type="component" value="Unassembled WGS sequence"/>
</dbReference>
<evidence type="ECO:0000313" key="2">
    <source>
        <dbReference type="Proteomes" id="UP000600101"/>
    </source>
</evidence>
<keyword evidence="2" id="KW-1185">Reference proteome</keyword>
<dbReference type="RefSeq" id="WP_186773892.1">
    <property type="nucleotide sequence ID" value="NZ_JACOMF010000129.1"/>
</dbReference>
<comment type="caution">
    <text evidence="1">The sequence shown here is derived from an EMBL/GenBank/DDBJ whole genome shotgun (WGS) entry which is preliminary data.</text>
</comment>
<reference evidence="1" key="1">
    <citation type="submission" date="2020-08" db="EMBL/GenBank/DDBJ databases">
        <authorList>
            <person name="Hu Y."/>
            <person name="Nguyen S.V."/>
            <person name="Li F."/>
            <person name="Fanning S."/>
        </authorList>
    </citation>
    <scope>NUCLEOTIDE SEQUENCE</scope>
    <source>
        <strain evidence="1">SYSU D8009</strain>
    </source>
</reference>
<dbReference type="AlphaFoldDB" id="A0A9X0UFR9"/>
<accession>A0A9X0UFR9</accession>
<dbReference type="EMBL" id="JACOMF010000129">
    <property type="protein sequence ID" value="MBC4019164.1"/>
    <property type="molecule type" value="Genomic_DNA"/>
</dbReference>